<evidence type="ECO:0000256" key="4">
    <source>
        <dbReference type="ARBA" id="ARBA00022692"/>
    </source>
</evidence>
<accession>A0ABX6EZ28</accession>
<evidence type="ECO:0000313" key="10">
    <source>
        <dbReference type="EMBL" id="QGN17004.1"/>
    </source>
</evidence>
<feature type="transmembrane region" description="Helical" evidence="8">
    <location>
        <begin position="295"/>
        <end position="317"/>
    </location>
</feature>
<evidence type="ECO:0000313" key="11">
    <source>
        <dbReference type="Proteomes" id="UP000422736"/>
    </source>
</evidence>
<keyword evidence="5 8" id="KW-1133">Transmembrane helix</keyword>
<reference evidence="10 11" key="1">
    <citation type="submission" date="2016-03" db="EMBL/GenBank/DDBJ databases">
        <title>How can Kluyveromyces marxianus grow so fast - potential evolutionary course in Saccharomyces Complex revealed by comparative genomics.</title>
        <authorList>
            <person name="Mo W."/>
            <person name="Lu W."/>
            <person name="Yang X."/>
            <person name="Qi J."/>
            <person name="Lv H."/>
        </authorList>
    </citation>
    <scope>NUCLEOTIDE SEQUENCE [LARGE SCALE GENOMIC DNA]</scope>
    <source>
        <strain evidence="10 11">FIM1</strain>
    </source>
</reference>
<dbReference type="PANTHER" id="PTHR22950:SF20">
    <property type="entry name" value="AMINO ACID TRANSPORTER (EUROFUNG)"/>
    <property type="match status" value="1"/>
</dbReference>
<dbReference type="Pfam" id="PF01490">
    <property type="entry name" value="Aa_trans"/>
    <property type="match status" value="1"/>
</dbReference>
<evidence type="ECO:0000259" key="9">
    <source>
        <dbReference type="Pfam" id="PF01490"/>
    </source>
</evidence>
<keyword evidence="3" id="KW-0926">Vacuole</keyword>
<feature type="transmembrane region" description="Helical" evidence="8">
    <location>
        <begin position="411"/>
        <end position="432"/>
    </location>
</feature>
<comment type="subcellular location">
    <subcellularLocation>
        <location evidence="1">Vacuole membrane</location>
        <topology evidence="1">Multi-pass membrane protein</topology>
    </subcellularLocation>
</comment>
<dbReference type="InterPro" id="IPR013057">
    <property type="entry name" value="AA_transpt_TM"/>
</dbReference>
<feature type="transmembrane region" description="Helical" evidence="8">
    <location>
        <begin position="379"/>
        <end position="399"/>
    </location>
</feature>
<name>A0ABX6EZ28_KLUMA</name>
<feature type="transmembrane region" description="Helical" evidence="8">
    <location>
        <begin position="214"/>
        <end position="236"/>
    </location>
</feature>
<gene>
    <name evidence="10" type="primary">mtr</name>
    <name evidence="10" type="ORF">FIM1_3733</name>
</gene>
<keyword evidence="6 8" id="KW-0472">Membrane</keyword>
<feature type="transmembrane region" description="Helical" evidence="8">
    <location>
        <begin position="150"/>
        <end position="169"/>
    </location>
</feature>
<feature type="transmembrane region" description="Helical" evidence="8">
    <location>
        <begin position="104"/>
        <end position="125"/>
    </location>
</feature>
<feature type="transmembrane region" description="Helical" evidence="8">
    <location>
        <begin position="181"/>
        <end position="202"/>
    </location>
</feature>
<feature type="transmembrane region" description="Helical" evidence="8">
    <location>
        <begin position="256"/>
        <end position="274"/>
    </location>
</feature>
<evidence type="ECO:0000256" key="8">
    <source>
        <dbReference type="SAM" id="Phobius"/>
    </source>
</evidence>
<keyword evidence="11" id="KW-1185">Reference proteome</keyword>
<evidence type="ECO:0000256" key="7">
    <source>
        <dbReference type="SAM" id="MobiDB-lite"/>
    </source>
</evidence>
<protein>
    <submittedName>
        <fullName evidence="10">N-amino acid transport system protein</fullName>
    </submittedName>
</protein>
<feature type="transmembrane region" description="Helical" evidence="8">
    <location>
        <begin position="79"/>
        <end position="98"/>
    </location>
</feature>
<keyword evidence="4 8" id="KW-0812">Transmembrane</keyword>
<proteinExistence type="inferred from homology"/>
<sequence>MLSFKASEQNSEANSISDKSDPNKSLLPAHSAKKRVSEDAIEVVHYVEESGTCRESDYLDTDEEGHQIKYRTCSWQHTTGLLLSEYIVLAIMSFPWSFSVLGLIPGLILTVFVACTVLYTGIIILDYCERFPHLKNVCDIGQHLFWGSKVAWYATAVCFIANNTLIQGLHVLVGAKYLNTITNHSICSVGFTAIVAVISFVFSIPRTFSSLSKVGYFSAITMFISVILAIVFAGIQDHPAKYDGTPVKYHLFAQKGTTYVDAMGACLNIVYTFVGQITYPQFIAEMKRPKEFKKVLWIVTICELIIFSLAGALIYVYVGNEYMTAPAYGSLKRTFKIISFTFAVPTIIFVGSLYANVSSRFVFFNIFENSTHLYSHTKVGWLTWIGLLSLTWVGAFLIAELIPFFSDLLSLMSSLFDCWFGFVFWGVAYYRIKQNKYKTKFPYPSLTKSEKIHYFISIFLIVIGIYILGPGLYATIQSIINNFKSGAYGSVFDCASNGI</sequence>
<evidence type="ECO:0000256" key="6">
    <source>
        <dbReference type="ARBA" id="ARBA00023136"/>
    </source>
</evidence>
<feature type="transmembrane region" description="Helical" evidence="8">
    <location>
        <begin position="337"/>
        <end position="358"/>
    </location>
</feature>
<evidence type="ECO:0000256" key="1">
    <source>
        <dbReference type="ARBA" id="ARBA00004128"/>
    </source>
</evidence>
<dbReference type="Proteomes" id="UP000422736">
    <property type="component" value="Chromosome 6"/>
</dbReference>
<feature type="region of interest" description="Disordered" evidence="7">
    <location>
        <begin position="1"/>
        <end position="32"/>
    </location>
</feature>
<organism evidence="10 11">
    <name type="scientific">Kluyveromyces marxianus</name>
    <name type="common">Yeast</name>
    <name type="synonym">Candida kefyr</name>
    <dbReference type="NCBI Taxonomy" id="4911"/>
    <lineage>
        <taxon>Eukaryota</taxon>
        <taxon>Fungi</taxon>
        <taxon>Dikarya</taxon>
        <taxon>Ascomycota</taxon>
        <taxon>Saccharomycotina</taxon>
        <taxon>Saccharomycetes</taxon>
        <taxon>Saccharomycetales</taxon>
        <taxon>Saccharomycetaceae</taxon>
        <taxon>Kluyveromyces</taxon>
    </lineage>
</organism>
<comment type="similarity">
    <text evidence="2">Belongs to the amino acid/polyamine transporter 2 family.</text>
</comment>
<evidence type="ECO:0000256" key="5">
    <source>
        <dbReference type="ARBA" id="ARBA00022989"/>
    </source>
</evidence>
<feature type="transmembrane region" description="Helical" evidence="8">
    <location>
        <begin position="452"/>
        <end position="473"/>
    </location>
</feature>
<feature type="domain" description="Amino acid transporter transmembrane" evidence="9">
    <location>
        <begin position="72"/>
        <end position="467"/>
    </location>
</feature>
<evidence type="ECO:0000256" key="2">
    <source>
        <dbReference type="ARBA" id="ARBA00008066"/>
    </source>
</evidence>
<dbReference type="PANTHER" id="PTHR22950">
    <property type="entry name" value="AMINO ACID TRANSPORTER"/>
    <property type="match status" value="1"/>
</dbReference>
<dbReference type="EMBL" id="CP015059">
    <property type="protein sequence ID" value="QGN17004.1"/>
    <property type="molecule type" value="Genomic_DNA"/>
</dbReference>
<feature type="compositionally biased region" description="Polar residues" evidence="7">
    <location>
        <begin position="1"/>
        <end position="17"/>
    </location>
</feature>
<evidence type="ECO:0000256" key="3">
    <source>
        <dbReference type="ARBA" id="ARBA00022554"/>
    </source>
</evidence>